<sequence length="1172" mass="128408">MDIAIRLHDDYEEDYVFEIQKDFTVNNYLRRIFDKDGELANILPLRPSIFHEKTPTKFYKSVHPGILTPGGSILFNFDSTKNEFLKELDSNVPLIQQLWPGQLIVPNWDVAYKNIIYYTIICFLWLYTDLPDFISPTPGNCLTNYISWALIPIMNYLNKPQLSEKLRKEIQPNFSSHNTQIIFFVLHILKILFLTLFLGLGMANPVSFNLFKIRNANKLKASKKFFIEKLYKNLGWTGLKKTPYELYKKEYYEHIMKKHGGMLGAHKIGKLKRAVNSGIILNSGEGYSTPIENTISTFKAMKENQKFILSEVYFHQLKKDLESNLNKCAGDIDSKNVLIKNYKRHGNFEGISAATTTISTPTTLSGDQTFSDDIVIESGATLALVSGSSYSFNSSIDVKGSLNIVGDSTKGLISLQFSSTTTITNSGNVNIENIRSTGSANDFVIVPASIDNFGIFTISQLNGAATIPGTNFTLDPTGSFINTSTIDYDTAGKGGTTNGLLYLGTITNNGVINSGGFSGLIPNPRFPARSRYNMKGLVFNNPIEGEGEVTGTKGAIIFFNTDIIGRQTFSVNENMYIINPKVVPSSFKVVNIIGSDFVFLDIDFQTWSSKNTGTLKNIGQLNYALYGHRYWLNRICTFSWTQTYVSNIRIITSDPLYKFNGTSIFVSGHEDQECSSLSEPITKTTSVTTMDSITKAITISTLTTSTRNQYFHTVPEFIYQVAVPPLSTISTTFATLVTTSTSITYTTTVTDTAGSVTEEIVVVVQTPPLSTSYTTITYPVTAQPHPHSQQLRFAFPKTSTYTTTLVDNNGSSSPEVVVVVVTPPPLTIHTSTTSDIEEPTNTTYTTTVLDIQGSPSPEVVVVYINPSRSTSYTISTADVTEPTTSAYTTTVTNSNGSSSAEVVVVTPSPSTSHTTTTSLVSAPTTTTYTTTVIDSDGSSYPEIVVVVITPSPFNSFMTSSISVPSPLYGNSIISGEMTESALTGTLVVLTTVVNGVTMTTTYCPEPSATSKTNMITIIGHSSIESVYSKNQQEETNSLSVVSNATPVISIASTTTGPAFTNGKNHPTSRNPRISTTIIGNNESRRSETSMPSMVPQVSQYIPEKLSSSSTAVTIPHGGIPSLVSYEDKGGTMYVKWSVAHCIKTCYRITLTIFKEMETSFKDPYTIGITTYE</sequence>
<name>A0AAN7WEP8_9SACH</name>
<evidence type="ECO:0000313" key="3">
    <source>
        <dbReference type="EMBL" id="KAK5774143.1"/>
    </source>
</evidence>
<keyword evidence="2" id="KW-1133">Transmembrane helix</keyword>
<organism evidence="3 4">
    <name type="scientific">Arxiozyma heterogenica</name>
    <dbReference type="NCBI Taxonomy" id="278026"/>
    <lineage>
        <taxon>Eukaryota</taxon>
        <taxon>Fungi</taxon>
        <taxon>Dikarya</taxon>
        <taxon>Ascomycota</taxon>
        <taxon>Saccharomycotina</taxon>
        <taxon>Saccharomycetes</taxon>
        <taxon>Saccharomycetales</taxon>
        <taxon>Saccharomycetaceae</taxon>
        <taxon>Arxiozyma</taxon>
    </lineage>
</organism>
<evidence type="ECO:0000256" key="1">
    <source>
        <dbReference type="SAM" id="MobiDB-lite"/>
    </source>
</evidence>
<proteinExistence type="predicted"/>
<dbReference type="InterPro" id="IPR022757">
    <property type="entry name" value="Gsf2"/>
</dbReference>
<dbReference type="AlphaFoldDB" id="A0AAN7WEP8"/>
<evidence type="ECO:0000256" key="2">
    <source>
        <dbReference type="SAM" id="Phobius"/>
    </source>
</evidence>
<keyword evidence="4" id="KW-1185">Reference proteome</keyword>
<keyword evidence="2" id="KW-0472">Membrane</keyword>
<evidence type="ECO:0000313" key="4">
    <source>
        <dbReference type="Proteomes" id="UP001306508"/>
    </source>
</evidence>
<accession>A0AAN7WEP8</accession>
<dbReference type="EMBL" id="JAWIZZ010000056">
    <property type="protein sequence ID" value="KAK5774143.1"/>
    <property type="molecule type" value="Genomic_DNA"/>
</dbReference>
<protein>
    <submittedName>
        <fullName evidence="3">Uncharacterized protein</fullName>
    </submittedName>
</protein>
<gene>
    <name evidence="3" type="ORF">RI543_004677</name>
</gene>
<keyword evidence="2" id="KW-0812">Transmembrane</keyword>
<reference evidence="4" key="1">
    <citation type="submission" date="2023-07" db="EMBL/GenBank/DDBJ databases">
        <title>A draft genome of Kazachstania heterogenica Y-27499.</title>
        <authorList>
            <person name="Donic C."/>
            <person name="Kralova J.S."/>
            <person name="Fidel L."/>
            <person name="Ben-Dor S."/>
            <person name="Jung S."/>
        </authorList>
    </citation>
    <scope>NUCLEOTIDE SEQUENCE [LARGE SCALE GENOMIC DNA]</scope>
    <source>
        <strain evidence="4">Y27499</strain>
    </source>
</reference>
<feature type="region of interest" description="Disordered" evidence="1">
    <location>
        <begin position="1055"/>
        <end position="1075"/>
    </location>
</feature>
<dbReference type="Proteomes" id="UP001306508">
    <property type="component" value="Unassembled WGS sequence"/>
</dbReference>
<comment type="caution">
    <text evidence="3">The sequence shown here is derived from an EMBL/GenBank/DDBJ whole genome shotgun (WGS) entry which is preliminary data.</text>
</comment>
<dbReference type="Pfam" id="PF11055">
    <property type="entry name" value="Gsf2"/>
    <property type="match status" value="1"/>
</dbReference>
<feature type="transmembrane region" description="Helical" evidence="2">
    <location>
        <begin position="179"/>
        <end position="203"/>
    </location>
</feature>